<keyword evidence="1" id="KW-1133">Transmembrane helix</keyword>
<dbReference type="KEGG" id="rci:RCIX1453"/>
<feature type="transmembrane region" description="Helical" evidence="1">
    <location>
        <begin position="17"/>
        <end position="38"/>
    </location>
</feature>
<dbReference type="AlphaFoldDB" id="Q0W4H5"/>
<organism evidence="2 3">
    <name type="scientific">Methanocella arvoryzae (strain DSM 22066 / NBRC 105507 / MRE50)</name>
    <dbReference type="NCBI Taxonomy" id="351160"/>
    <lineage>
        <taxon>Archaea</taxon>
        <taxon>Methanobacteriati</taxon>
        <taxon>Methanobacteriota</taxon>
        <taxon>Stenosarchaea group</taxon>
        <taxon>Methanomicrobia</taxon>
        <taxon>Methanocellales</taxon>
        <taxon>Methanocellaceae</taxon>
        <taxon>Methanocella</taxon>
    </lineage>
</organism>
<gene>
    <name evidence="2" type="ORF">RCIX1453</name>
</gene>
<accession>Q0W4H5</accession>
<proteinExistence type="predicted"/>
<dbReference type="STRING" id="351160.RCIX1453"/>
<evidence type="ECO:0000313" key="2">
    <source>
        <dbReference type="EMBL" id="CAJ36718.1"/>
    </source>
</evidence>
<dbReference type="EMBL" id="AM114193">
    <property type="protein sequence ID" value="CAJ36718.1"/>
    <property type="molecule type" value="Genomic_DNA"/>
</dbReference>
<sequence>MMAVTLEYILMCELGHFLLAFVSGLATWLLITAAYNWLYSTVQLTQTDTSPGPVTRAIMSHSGTLILLMAVSVGVLSHVLEDYYFSIV</sequence>
<dbReference type="GeneID" id="5145774"/>
<keyword evidence="1" id="KW-0812">Transmembrane</keyword>
<feature type="transmembrane region" description="Helical" evidence="1">
    <location>
        <begin position="58"/>
        <end position="80"/>
    </location>
</feature>
<reference evidence="2 3" key="1">
    <citation type="journal article" date="2006" name="Science">
        <title>Genome of rice cluster I archaea -- the key methane producers in the rice rhizosphere.</title>
        <authorList>
            <person name="Erkel C."/>
            <person name="Kube M."/>
            <person name="Reinhardt R."/>
            <person name="Liesack W."/>
        </authorList>
    </citation>
    <scope>NUCLEOTIDE SEQUENCE [LARGE SCALE GENOMIC DNA]</scope>
    <source>
        <strain evidence="3">DSM 22066 / NBRC 105507 / MRE50</strain>
    </source>
</reference>
<dbReference type="RefSeq" id="WP_012035834.1">
    <property type="nucleotide sequence ID" value="NC_009464.1"/>
</dbReference>
<dbReference type="Proteomes" id="UP000000663">
    <property type="component" value="Chromosome"/>
</dbReference>
<name>Q0W4H5_METAR</name>
<keyword evidence="1" id="KW-0472">Membrane</keyword>
<protein>
    <submittedName>
        <fullName evidence="2">Uncharacterized protein</fullName>
    </submittedName>
</protein>
<keyword evidence="3" id="KW-1185">Reference proteome</keyword>
<evidence type="ECO:0000313" key="3">
    <source>
        <dbReference type="Proteomes" id="UP000000663"/>
    </source>
</evidence>
<evidence type="ECO:0000256" key="1">
    <source>
        <dbReference type="SAM" id="Phobius"/>
    </source>
</evidence>